<dbReference type="SMART" id="SM00877">
    <property type="entry name" value="BMC"/>
    <property type="match status" value="1"/>
</dbReference>
<protein>
    <submittedName>
        <fullName evidence="5">Ethanolamine utilization protein EutK</fullName>
    </submittedName>
</protein>
<evidence type="ECO:0000256" key="1">
    <source>
        <dbReference type="ARBA" id="ARBA00024322"/>
    </source>
</evidence>
<accession>A0A8G2C970</accession>
<keyword evidence="2" id="KW-1283">Bacterial microcompartment</keyword>
<dbReference type="Proteomes" id="UP000184001">
    <property type="component" value="Unassembled WGS sequence"/>
</dbReference>
<dbReference type="AlphaFoldDB" id="A0A8G2C970"/>
<dbReference type="InterPro" id="IPR000249">
    <property type="entry name" value="BMC_dom"/>
</dbReference>
<dbReference type="InterPro" id="IPR037233">
    <property type="entry name" value="CcmK-like_sf"/>
</dbReference>
<evidence type="ECO:0000313" key="6">
    <source>
        <dbReference type="Proteomes" id="UP000184001"/>
    </source>
</evidence>
<dbReference type="SUPFAM" id="SSF143414">
    <property type="entry name" value="CcmK-like"/>
    <property type="match status" value="1"/>
</dbReference>
<feature type="domain" description="BMC" evidence="4">
    <location>
        <begin position="4"/>
        <end position="88"/>
    </location>
</feature>
<evidence type="ECO:0000256" key="2">
    <source>
        <dbReference type="ARBA" id="ARBA00024446"/>
    </source>
</evidence>
<proteinExistence type="inferred from homology"/>
<dbReference type="PANTHER" id="PTHR33941:SF11">
    <property type="entry name" value="BACTERIAL MICROCOMPARTMENT SHELL PROTEIN PDUJ"/>
    <property type="match status" value="1"/>
</dbReference>
<dbReference type="GO" id="GO:0031469">
    <property type="term" value="C:bacterial microcompartment"/>
    <property type="evidence" value="ECO:0007669"/>
    <property type="project" value="UniProtKB-SubCell"/>
</dbReference>
<evidence type="ECO:0000256" key="3">
    <source>
        <dbReference type="PROSITE-ProRule" id="PRU01278"/>
    </source>
</evidence>
<sequence length="117" mass="11680">MNDSLGLVEVVGLVAAVEAADAMSKAARVHVRSVANADSGLLTVICEGDLAAVGAAVDAGKAAAARLGECVGTNVIARPGDGLGDMIANKIGSIFDESKAKPAKVDDKPAKPAQKKK</sequence>
<reference evidence="5 6" key="1">
    <citation type="submission" date="2016-11" db="EMBL/GenBank/DDBJ databases">
        <authorList>
            <person name="Varghese N."/>
            <person name="Submissions S."/>
        </authorList>
    </citation>
    <scope>NUCLEOTIDE SEQUENCE [LARGE SCALE GENOMIC DNA]</scope>
    <source>
        <strain evidence="5 6">DSM 17919</strain>
    </source>
</reference>
<dbReference type="CDD" id="cd07045">
    <property type="entry name" value="BMC_CcmK_like"/>
    <property type="match status" value="1"/>
</dbReference>
<dbReference type="Gene3D" id="3.30.70.1710">
    <property type="match status" value="1"/>
</dbReference>
<evidence type="ECO:0000259" key="4">
    <source>
        <dbReference type="PROSITE" id="PS51930"/>
    </source>
</evidence>
<dbReference type="InterPro" id="IPR044872">
    <property type="entry name" value="CcmK/CsoS1_BMC"/>
</dbReference>
<dbReference type="Pfam" id="PF00936">
    <property type="entry name" value="BMC"/>
    <property type="match status" value="1"/>
</dbReference>
<organism evidence="5 6">
    <name type="scientific">Halodesulfovibrio aestuarii</name>
    <dbReference type="NCBI Taxonomy" id="126333"/>
    <lineage>
        <taxon>Bacteria</taxon>
        <taxon>Pseudomonadati</taxon>
        <taxon>Thermodesulfobacteriota</taxon>
        <taxon>Desulfovibrionia</taxon>
        <taxon>Desulfovibrionales</taxon>
        <taxon>Desulfovibrionaceae</taxon>
        <taxon>Halodesulfovibrio</taxon>
    </lineage>
</organism>
<dbReference type="PANTHER" id="PTHR33941">
    <property type="entry name" value="PROPANEDIOL UTILIZATION PROTEIN PDUA"/>
    <property type="match status" value="1"/>
</dbReference>
<dbReference type="RefSeq" id="WP_026364684.1">
    <property type="nucleotide sequence ID" value="NZ_CP192217.1"/>
</dbReference>
<gene>
    <name evidence="5" type="ORF">SAMN05660830_01472</name>
</gene>
<dbReference type="EMBL" id="FQZR01000003">
    <property type="protein sequence ID" value="SHJ04703.1"/>
    <property type="molecule type" value="Genomic_DNA"/>
</dbReference>
<comment type="caution">
    <text evidence="5">The sequence shown here is derived from an EMBL/GenBank/DDBJ whole genome shotgun (WGS) entry which is preliminary data.</text>
</comment>
<name>A0A8G2C970_9BACT</name>
<dbReference type="PROSITE" id="PS51930">
    <property type="entry name" value="BMC_2"/>
    <property type="match status" value="1"/>
</dbReference>
<evidence type="ECO:0000313" key="5">
    <source>
        <dbReference type="EMBL" id="SHJ04703.1"/>
    </source>
</evidence>
<comment type="subcellular location">
    <subcellularLocation>
        <location evidence="1">Bacterial microcompartment</location>
    </subcellularLocation>
</comment>
<dbReference type="InterPro" id="IPR050575">
    <property type="entry name" value="BMC_shell"/>
</dbReference>
<comment type="similarity">
    <text evidence="3">Belongs to the bacterial microcompartments protein family.</text>
</comment>